<dbReference type="InterPro" id="IPR008042">
    <property type="entry name" value="Retrotrans_Pao"/>
</dbReference>
<dbReference type="InterPro" id="IPR036397">
    <property type="entry name" value="RNaseH_sf"/>
</dbReference>
<feature type="region of interest" description="Disordered" evidence="1">
    <location>
        <begin position="82"/>
        <end position="109"/>
    </location>
</feature>
<evidence type="ECO:0000256" key="1">
    <source>
        <dbReference type="SAM" id="MobiDB-lite"/>
    </source>
</evidence>
<dbReference type="InterPro" id="IPR041588">
    <property type="entry name" value="Integrase_H2C2"/>
</dbReference>
<dbReference type="PANTHER" id="PTHR47331">
    <property type="entry name" value="PHD-TYPE DOMAIN-CONTAINING PROTEIN"/>
    <property type="match status" value="1"/>
</dbReference>
<feature type="domain" description="Integrase zinc-binding" evidence="2">
    <location>
        <begin position="1222"/>
        <end position="1270"/>
    </location>
</feature>
<dbReference type="Pfam" id="PF05380">
    <property type="entry name" value="Peptidase_A17"/>
    <property type="match status" value="1"/>
</dbReference>
<dbReference type="GO" id="GO:0003676">
    <property type="term" value="F:nucleic acid binding"/>
    <property type="evidence" value="ECO:0007669"/>
    <property type="project" value="InterPro"/>
</dbReference>
<dbReference type="OrthoDB" id="10064286at2759"/>
<gene>
    <name evidence="3" type="ORF">MEDL_42290</name>
</gene>
<dbReference type="Gene3D" id="1.10.340.70">
    <property type="match status" value="1"/>
</dbReference>
<evidence type="ECO:0000259" key="2">
    <source>
        <dbReference type="Pfam" id="PF17921"/>
    </source>
</evidence>
<sequence length="1340" mass="151712">MQDAESVDSVERKMTEKGLLYNLELKQKERTKLLKSLNGVCDELEQLTSETKDTDAVKQVYKTWWFISNQVPKIVVTTAQEDSMSRISRGSRRSRTSSSASSQLSTAKLKEEQRKAELIARANSLSDKKELEEAKLQLRMREEELEIKTEMQVSEAKVKVIEALEKSMREDYELEESLIKDEIVTLLQFTIGEPHRIASGFSPLDAKKGYEAALEEFNDRYGDPDVIAHAYVKRALDWSVIKPDNAKALDDFSIFLRECLYAVENVEAARILEYKGKKGNKVLSGTNLSGKKADSSPKAIGKTFVRKNFATNEQTTQRGNIRVAFVTPCLFCQGTNHSLDNCKTFVKKDLKERFNFLKIKGLCFACLKSGHQKAVCQHKATCANCHRTHPTILHINPRQIDQPKNEESNKSVFEETTNTLSINASTHTRAGESRCQALPIVPVRLKLINCDKYVETYAFLDSGSTASFCTENVVRFLNVEGKRTQINLLTMGQEKVVDSSVISGLEVCDINGNNAISLPPIFTRPNLPVSRKDIVSSNDLQKWPHLCDVPLNRVNCDVGLLIGINVPRAMEPWDVITSVNNSPFAMKTLLGWVINGPLDVVNTDQVVGMFVSSNRITANQIFPSLEDQLRNHFNYDFSERTIDDENEPSKEDKQFLDIVSKSSSLVNGHYVIDLPFKSKDVQMPNNRKQAEQRLIALSKRFTQDHDFHKQYVTFMDKVINEGYAIRVPEKDNGQNDDDCLKSVSSTNKAIALISNIQSLLKQGGFRIAKWISNDRDVINSVPVEERAKEIKDLDLDQDSLPIDRALGVQWCVDSDKFHFNIDVKDKPATRRGILSMTSSVFDPLGFLAPFCLVGKSILQELCRLGIGWDDAIPQVLSEKWTQWLCDLEKLSEFKVNRCLKPSGFGEIVAADLHHFADASEIGYGVVSYLRIENEEGNTYCSFIMGKSRVTPLKQVTIPRLELTAATVAVRTNKMILKELEIPVQRSYFWTDSMTVLRYIKNTTSRFHTFVANRLAVIHEGSNIFDWRYISTKLNPADLASRGVSAEGLLRMDQWIVPPDFLLKSTNEWPDSLNCDSDIVCTSDPEVKKVSVNHHSSWYSLKRSVGWILKVRKELLRRVSNKKEDNKMTLVKESDSKDTKRISLQDLKDAEHSILVYVQRQEFTDEINTLSGNKTVKATSNIRKLDPVLDGDLLRVGGRLIESKMPEKCKHPIILPKGHHISELILRQIHMDLQHSGRNHLLAHLRETYWLINAPSAVRKLISKCVVCRRLSAPVGEQKMANLPSDRITPDEPPFSRVGVDYFGPFEVKQRRCRIKRYGAIFTCLSSRAIHLEVAASLDTS</sequence>
<dbReference type="EMBL" id="CAJPWZ010002024">
    <property type="protein sequence ID" value="CAG2229337.1"/>
    <property type="molecule type" value="Genomic_DNA"/>
</dbReference>
<proteinExistence type="predicted"/>
<dbReference type="Pfam" id="PF17921">
    <property type="entry name" value="Integrase_H2C2"/>
    <property type="match status" value="1"/>
</dbReference>
<protein>
    <recommendedName>
        <fullName evidence="2">Integrase zinc-binding domain-containing protein</fullName>
    </recommendedName>
</protein>
<organism evidence="3 4">
    <name type="scientific">Mytilus edulis</name>
    <name type="common">Blue mussel</name>
    <dbReference type="NCBI Taxonomy" id="6550"/>
    <lineage>
        <taxon>Eukaryota</taxon>
        <taxon>Metazoa</taxon>
        <taxon>Spiralia</taxon>
        <taxon>Lophotrochozoa</taxon>
        <taxon>Mollusca</taxon>
        <taxon>Bivalvia</taxon>
        <taxon>Autobranchia</taxon>
        <taxon>Pteriomorphia</taxon>
        <taxon>Mytilida</taxon>
        <taxon>Mytiloidea</taxon>
        <taxon>Mytilidae</taxon>
        <taxon>Mytilinae</taxon>
        <taxon>Mytilus</taxon>
    </lineage>
</organism>
<name>A0A8S3T792_MYTED</name>
<dbReference type="PANTHER" id="PTHR47331:SF1">
    <property type="entry name" value="GAG-LIKE PROTEIN"/>
    <property type="match status" value="1"/>
</dbReference>
<evidence type="ECO:0000313" key="4">
    <source>
        <dbReference type="Proteomes" id="UP000683360"/>
    </source>
</evidence>
<comment type="caution">
    <text evidence="3">The sequence shown here is derived from an EMBL/GenBank/DDBJ whole genome shotgun (WGS) entry which is preliminary data.</text>
</comment>
<reference evidence="3" key="1">
    <citation type="submission" date="2021-03" db="EMBL/GenBank/DDBJ databases">
        <authorList>
            <person name="Bekaert M."/>
        </authorList>
    </citation>
    <scope>NUCLEOTIDE SEQUENCE</scope>
</reference>
<dbReference type="Gene3D" id="3.30.420.10">
    <property type="entry name" value="Ribonuclease H-like superfamily/Ribonuclease H"/>
    <property type="match status" value="1"/>
</dbReference>
<accession>A0A8S3T792</accession>
<dbReference type="Proteomes" id="UP000683360">
    <property type="component" value="Unassembled WGS sequence"/>
</dbReference>
<evidence type="ECO:0000313" key="3">
    <source>
        <dbReference type="EMBL" id="CAG2229337.1"/>
    </source>
</evidence>
<keyword evidence="4" id="KW-1185">Reference proteome</keyword>
<feature type="compositionally biased region" description="Low complexity" evidence="1">
    <location>
        <begin position="96"/>
        <end position="105"/>
    </location>
</feature>